<name>A0A9P8JEN6_AURME</name>
<evidence type="ECO:0000313" key="2">
    <source>
        <dbReference type="EMBL" id="KAG9698868.1"/>
    </source>
</evidence>
<comment type="caution">
    <text evidence="2">The sequence shown here is derived from an EMBL/GenBank/DDBJ whole genome shotgun (WGS) entry which is preliminary data.</text>
</comment>
<dbReference type="EMBL" id="JAHFXF010000045">
    <property type="protein sequence ID" value="KAG9698868.1"/>
    <property type="molecule type" value="Genomic_DNA"/>
</dbReference>
<sequence length="380" mass="43173">MFWYVFRSIQRPTGAFLTAYSEMDPRGVESISTSDSGALNIGTSVVCASARACVTLPPDILASWQDGENVIYLLPKTEHTPPVLPHDYPQEKLEHHLIYEAGSANAVWTIGNEAVCKVQAWKKNYQSESETIAFVREQAPTIPVPEVIYSWIDPSINRSFLIMRRIKARTLESAWPQMTHQQRLNVAREVAAHTATLARITCGRLQTISGYGIRTPRLMQSYNHHSPIHNWFPRTIGPLSATEYREYMRSTSSAPPPQFDDTMVLFHDDQGPTNILVSDSGDKLVAVIDWANVAYVPRFWVATVPIANTGGFSLFENGRDAWARMLVAALKAHEFDEQLQEWKKWYDQQPKPEYDTEKDLLEWSKVQRRGIPGPKPFLKE</sequence>
<evidence type="ECO:0000313" key="3">
    <source>
        <dbReference type="Proteomes" id="UP000779574"/>
    </source>
</evidence>
<dbReference type="CDD" id="cd05120">
    <property type="entry name" value="APH_ChoK_like"/>
    <property type="match status" value="1"/>
</dbReference>
<evidence type="ECO:0000259" key="1">
    <source>
        <dbReference type="Pfam" id="PF01636"/>
    </source>
</evidence>
<feature type="non-terminal residue" evidence="2">
    <location>
        <position position="380"/>
    </location>
</feature>
<dbReference type="PANTHER" id="PTHR21310:SF58">
    <property type="entry name" value="AMINOGLYCOSIDE PHOSPHOTRANSFERASE DOMAIN-CONTAINING PROTEIN"/>
    <property type="match status" value="1"/>
</dbReference>
<dbReference type="InterPro" id="IPR002575">
    <property type="entry name" value="Aminoglycoside_PTrfase"/>
</dbReference>
<dbReference type="AlphaFoldDB" id="A0A9P8JEN6"/>
<protein>
    <recommendedName>
        <fullName evidence="1">Aminoglycoside phosphotransferase domain-containing protein</fullName>
    </recommendedName>
</protein>
<dbReference type="OrthoDB" id="5404599at2759"/>
<dbReference type="InterPro" id="IPR051678">
    <property type="entry name" value="AGP_Transferase"/>
</dbReference>
<proteinExistence type="predicted"/>
<gene>
    <name evidence="2" type="ORF">KCU76_g1968</name>
</gene>
<dbReference type="SUPFAM" id="SSF56112">
    <property type="entry name" value="Protein kinase-like (PK-like)"/>
    <property type="match status" value="1"/>
</dbReference>
<dbReference type="PANTHER" id="PTHR21310">
    <property type="entry name" value="AMINOGLYCOSIDE PHOSPHOTRANSFERASE-RELATED-RELATED"/>
    <property type="match status" value="1"/>
</dbReference>
<dbReference type="Gene3D" id="3.90.1200.10">
    <property type="match status" value="1"/>
</dbReference>
<dbReference type="Proteomes" id="UP000779574">
    <property type="component" value="Unassembled WGS sequence"/>
</dbReference>
<feature type="domain" description="Aminoglycoside phosphotransferase" evidence="1">
    <location>
        <begin position="121"/>
        <end position="297"/>
    </location>
</feature>
<accession>A0A9P8JEN6</accession>
<dbReference type="InterPro" id="IPR011009">
    <property type="entry name" value="Kinase-like_dom_sf"/>
</dbReference>
<reference evidence="2" key="2">
    <citation type="submission" date="2021-08" db="EMBL/GenBank/DDBJ databases">
        <authorList>
            <person name="Gostincar C."/>
            <person name="Sun X."/>
            <person name="Song Z."/>
            <person name="Gunde-Cimerman N."/>
        </authorList>
    </citation>
    <scope>NUCLEOTIDE SEQUENCE</scope>
    <source>
        <strain evidence="2">EXF-9911</strain>
    </source>
</reference>
<dbReference type="Pfam" id="PF01636">
    <property type="entry name" value="APH"/>
    <property type="match status" value="1"/>
</dbReference>
<organism evidence="2 3">
    <name type="scientific">Aureobasidium melanogenum</name>
    <name type="common">Aureobasidium pullulans var. melanogenum</name>
    <dbReference type="NCBI Taxonomy" id="46634"/>
    <lineage>
        <taxon>Eukaryota</taxon>
        <taxon>Fungi</taxon>
        <taxon>Dikarya</taxon>
        <taxon>Ascomycota</taxon>
        <taxon>Pezizomycotina</taxon>
        <taxon>Dothideomycetes</taxon>
        <taxon>Dothideomycetidae</taxon>
        <taxon>Dothideales</taxon>
        <taxon>Saccotheciaceae</taxon>
        <taxon>Aureobasidium</taxon>
    </lineage>
</organism>
<reference evidence="2" key="1">
    <citation type="journal article" date="2021" name="J Fungi (Basel)">
        <title>Virulence traits and population genomics of the black yeast Aureobasidium melanogenum.</title>
        <authorList>
            <person name="Cernosa A."/>
            <person name="Sun X."/>
            <person name="Gostincar C."/>
            <person name="Fang C."/>
            <person name="Gunde-Cimerman N."/>
            <person name="Song Z."/>
        </authorList>
    </citation>
    <scope>NUCLEOTIDE SEQUENCE</scope>
    <source>
        <strain evidence="2">EXF-9911</strain>
    </source>
</reference>